<dbReference type="AlphaFoldDB" id="A0A2J0Q6V8"/>
<sequence>MAIAQANNLNFTSSTDAAQNVGPNLGPAIAQIATRAFDFVQNFDYVGLLSTLRFISYIFTVIFVLILGYILYKVSQLSSKGTGSSMPLEGIKDELSPPQPAQSAYDARWKEIKKHAESFNVAEWKFAVVEGDKLVHDTLKKAGFGTGSMGDILESTSHDQLPEIGNLWDAHKLRNLLVHDSDYELTHNQALAAINVFERVLKELGAIN</sequence>
<comment type="caution">
    <text evidence="2">The sequence shown here is derived from an EMBL/GenBank/DDBJ whole genome shotgun (WGS) entry which is preliminary data.</text>
</comment>
<keyword evidence="1" id="KW-1133">Transmembrane helix</keyword>
<keyword evidence="1" id="KW-0472">Membrane</keyword>
<name>A0A2J0Q6V8_9BACT</name>
<protein>
    <submittedName>
        <fullName evidence="2">Uncharacterized protein</fullName>
    </submittedName>
</protein>
<evidence type="ECO:0000313" key="2">
    <source>
        <dbReference type="EMBL" id="PJE50549.1"/>
    </source>
</evidence>
<keyword evidence="1" id="KW-0812">Transmembrane</keyword>
<organism evidence="2 3">
    <name type="scientific">Candidatus Yanofskybacteria bacterium CG10_big_fil_rev_8_21_14_0_10_36_16</name>
    <dbReference type="NCBI Taxonomy" id="1975096"/>
    <lineage>
        <taxon>Bacteria</taxon>
        <taxon>Candidatus Yanofskyibacteriota</taxon>
    </lineage>
</organism>
<accession>A0A2J0Q6V8</accession>
<evidence type="ECO:0000256" key="1">
    <source>
        <dbReference type="SAM" id="Phobius"/>
    </source>
</evidence>
<proteinExistence type="predicted"/>
<reference evidence="2 3" key="1">
    <citation type="submission" date="2017-09" db="EMBL/GenBank/DDBJ databases">
        <title>Depth-based differentiation of microbial function through sediment-hosted aquifers and enrichment of novel symbionts in the deep terrestrial subsurface.</title>
        <authorList>
            <person name="Probst A.J."/>
            <person name="Ladd B."/>
            <person name="Jarett J.K."/>
            <person name="Geller-Mcgrath D.E."/>
            <person name="Sieber C.M."/>
            <person name="Emerson J.B."/>
            <person name="Anantharaman K."/>
            <person name="Thomas B.C."/>
            <person name="Malmstrom R."/>
            <person name="Stieglmeier M."/>
            <person name="Klingl A."/>
            <person name="Woyke T."/>
            <person name="Ryan C.M."/>
            <person name="Banfield J.F."/>
        </authorList>
    </citation>
    <scope>NUCLEOTIDE SEQUENCE [LARGE SCALE GENOMIC DNA]</scope>
    <source>
        <strain evidence="2">CG10_big_fil_rev_8_21_14_0_10_36_16</strain>
    </source>
</reference>
<dbReference type="EMBL" id="PCXQ01000006">
    <property type="protein sequence ID" value="PJE50549.1"/>
    <property type="molecule type" value="Genomic_DNA"/>
</dbReference>
<gene>
    <name evidence="2" type="ORF">COV29_04040</name>
</gene>
<dbReference type="Proteomes" id="UP000228496">
    <property type="component" value="Unassembled WGS sequence"/>
</dbReference>
<feature type="transmembrane region" description="Helical" evidence="1">
    <location>
        <begin position="54"/>
        <end position="72"/>
    </location>
</feature>
<evidence type="ECO:0000313" key="3">
    <source>
        <dbReference type="Proteomes" id="UP000228496"/>
    </source>
</evidence>